<dbReference type="InterPro" id="IPR017920">
    <property type="entry name" value="COMM"/>
</dbReference>
<dbReference type="Pfam" id="PF07258">
    <property type="entry name" value="COMM_domain"/>
    <property type="match status" value="1"/>
</dbReference>
<name>A0AA39F2Q7_MICHY</name>
<dbReference type="PANTHER" id="PTHR12333:SF0">
    <property type="entry name" value="COMM DOMAIN-CONTAINING PROTEIN 10"/>
    <property type="match status" value="1"/>
</dbReference>
<evidence type="ECO:0000259" key="1">
    <source>
        <dbReference type="PROSITE" id="PS51269"/>
    </source>
</evidence>
<protein>
    <recommendedName>
        <fullName evidence="1">COMM domain-containing protein</fullName>
    </recommendedName>
</protein>
<dbReference type="PANTHER" id="PTHR12333">
    <property type="entry name" value="COMM DOMAIN CONTAINING PROTEIN 10"/>
    <property type="match status" value="1"/>
</dbReference>
<comment type="caution">
    <text evidence="2">The sequence shown here is derived from an EMBL/GenBank/DDBJ whole genome shotgun (WGS) entry which is preliminary data.</text>
</comment>
<dbReference type="InterPro" id="IPR037361">
    <property type="entry name" value="COMMD10"/>
</dbReference>
<dbReference type="Pfam" id="PF21672">
    <property type="entry name" value="COMM_HN"/>
    <property type="match status" value="1"/>
</dbReference>
<evidence type="ECO:0000313" key="3">
    <source>
        <dbReference type="Proteomes" id="UP001168972"/>
    </source>
</evidence>
<gene>
    <name evidence="2" type="ORF">PV327_008269</name>
</gene>
<evidence type="ECO:0000313" key="2">
    <source>
        <dbReference type="EMBL" id="KAK0161864.1"/>
    </source>
</evidence>
<dbReference type="AlphaFoldDB" id="A0AA39F2Q7"/>
<reference evidence="2" key="2">
    <citation type="submission" date="2023-03" db="EMBL/GenBank/DDBJ databases">
        <authorList>
            <person name="Inwood S.N."/>
            <person name="Skelly J.G."/>
            <person name="Guhlin J."/>
            <person name="Harrop T.W.R."/>
            <person name="Goldson S.G."/>
            <person name="Dearden P.K."/>
        </authorList>
    </citation>
    <scope>NUCLEOTIDE SEQUENCE</scope>
    <source>
        <strain evidence="2">Lincoln</strain>
        <tissue evidence="2">Whole body</tissue>
    </source>
</reference>
<dbReference type="EMBL" id="JAQQBR010001834">
    <property type="protein sequence ID" value="KAK0161864.1"/>
    <property type="molecule type" value="Genomic_DNA"/>
</dbReference>
<keyword evidence="3" id="KW-1185">Reference proteome</keyword>
<dbReference type="Proteomes" id="UP001168972">
    <property type="component" value="Unassembled WGS sequence"/>
</dbReference>
<reference evidence="2" key="1">
    <citation type="journal article" date="2023" name="bioRxiv">
        <title>Scaffold-level genome assemblies of two parasitoid biocontrol wasps reveal the parthenogenesis mechanism and an associated novel virus.</title>
        <authorList>
            <person name="Inwood S."/>
            <person name="Skelly J."/>
            <person name="Guhlin J."/>
            <person name="Harrop T."/>
            <person name="Goldson S."/>
            <person name="Dearden P."/>
        </authorList>
    </citation>
    <scope>NUCLEOTIDE SEQUENCE</scope>
    <source>
        <strain evidence="2">Lincoln</strain>
        <tissue evidence="2">Whole body</tissue>
    </source>
</reference>
<proteinExistence type="predicted"/>
<sequence length="197" mass="22312">MSSWITVTPRLQQGLDVVSQVDNGKFRLLVNHICQGLHSTVNDKIFTVEEEDKLMLSLNMKKETLSLLLDTMTFIYSQAAFGVVKPAMMESVLKESFSISEEKVSIIVNTWIVHAKRIIDALRQKSIFPRHVEDVNWSLNIQTASNTTVLEPKSKVLLQLEMAGTKRDTITVEMDKTGVAELYNNLEKIQSQLDAMK</sequence>
<dbReference type="PROSITE" id="PS51269">
    <property type="entry name" value="COMM"/>
    <property type="match status" value="1"/>
</dbReference>
<accession>A0AA39F2Q7</accession>
<feature type="domain" description="COMM" evidence="1">
    <location>
        <begin position="131"/>
        <end position="197"/>
    </location>
</feature>
<organism evidence="2 3">
    <name type="scientific">Microctonus hyperodae</name>
    <name type="common">Parasitoid wasp</name>
    <dbReference type="NCBI Taxonomy" id="165561"/>
    <lineage>
        <taxon>Eukaryota</taxon>
        <taxon>Metazoa</taxon>
        <taxon>Ecdysozoa</taxon>
        <taxon>Arthropoda</taxon>
        <taxon>Hexapoda</taxon>
        <taxon>Insecta</taxon>
        <taxon>Pterygota</taxon>
        <taxon>Neoptera</taxon>
        <taxon>Endopterygota</taxon>
        <taxon>Hymenoptera</taxon>
        <taxon>Apocrita</taxon>
        <taxon>Ichneumonoidea</taxon>
        <taxon>Braconidae</taxon>
        <taxon>Euphorinae</taxon>
        <taxon>Microctonus</taxon>
    </lineage>
</organism>